<dbReference type="Pfam" id="PF06172">
    <property type="entry name" value="Cupin_5"/>
    <property type="match status" value="1"/>
</dbReference>
<dbReference type="PANTHER" id="PTHR33387">
    <property type="entry name" value="RMLC-LIKE JELLY ROLL FOLD PROTEIN"/>
    <property type="match status" value="1"/>
</dbReference>
<gene>
    <name evidence="2" type="ORF">SDC9_125519</name>
</gene>
<dbReference type="SUPFAM" id="SSF51182">
    <property type="entry name" value="RmlC-like cupins"/>
    <property type="match status" value="1"/>
</dbReference>
<dbReference type="InterPro" id="IPR014710">
    <property type="entry name" value="RmlC-like_jellyroll"/>
</dbReference>
<sequence>MSRTAEEFIALLGLAPHPEGGWFRFCGRSGAALPEGGGLRDSCSHIYYLLRREEISRWHRLEPAEVWTWHAGGSLEMTLGGAGALPRAGRTLALGPRLELGEELSILAPPGQWQTTRVTQGEFALVSCVVAPAYDDADCLLPPEPLANEIYPGEGKTNGA</sequence>
<reference evidence="2" key="1">
    <citation type="submission" date="2019-08" db="EMBL/GenBank/DDBJ databases">
        <authorList>
            <person name="Kucharzyk K."/>
            <person name="Murdoch R.W."/>
            <person name="Higgins S."/>
            <person name="Loffler F."/>
        </authorList>
    </citation>
    <scope>NUCLEOTIDE SEQUENCE</scope>
</reference>
<organism evidence="2">
    <name type="scientific">bioreactor metagenome</name>
    <dbReference type="NCBI Taxonomy" id="1076179"/>
    <lineage>
        <taxon>unclassified sequences</taxon>
        <taxon>metagenomes</taxon>
        <taxon>ecological metagenomes</taxon>
    </lineage>
</organism>
<dbReference type="PANTHER" id="PTHR33387:SF3">
    <property type="entry name" value="DUF985 DOMAIN-CONTAINING PROTEIN"/>
    <property type="match status" value="1"/>
</dbReference>
<dbReference type="CDD" id="cd06121">
    <property type="entry name" value="cupin_YML079wp"/>
    <property type="match status" value="1"/>
</dbReference>
<protein>
    <recommendedName>
        <fullName evidence="1">DUF985 domain-containing protein</fullName>
    </recommendedName>
</protein>
<accession>A0A645CNM1</accession>
<dbReference type="Gene3D" id="2.60.120.10">
    <property type="entry name" value="Jelly Rolls"/>
    <property type="match status" value="1"/>
</dbReference>
<comment type="caution">
    <text evidence="2">The sequence shown here is derived from an EMBL/GenBank/DDBJ whole genome shotgun (WGS) entry which is preliminary data.</text>
</comment>
<dbReference type="InterPro" id="IPR011051">
    <property type="entry name" value="RmlC_Cupin_sf"/>
</dbReference>
<evidence type="ECO:0000313" key="2">
    <source>
        <dbReference type="EMBL" id="MPM78508.1"/>
    </source>
</evidence>
<proteinExistence type="predicted"/>
<evidence type="ECO:0000259" key="1">
    <source>
        <dbReference type="Pfam" id="PF06172"/>
    </source>
</evidence>
<dbReference type="EMBL" id="VSSQ01028693">
    <property type="protein sequence ID" value="MPM78508.1"/>
    <property type="molecule type" value="Genomic_DNA"/>
</dbReference>
<dbReference type="AlphaFoldDB" id="A0A645CNM1"/>
<dbReference type="InterPro" id="IPR039935">
    <property type="entry name" value="YML079W-like"/>
</dbReference>
<dbReference type="InterPro" id="IPR009327">
    <property type="entry name" value="Cupin_DUF985"/>
</dbReference>
<feature type="domain" description="DUF985" evidence="1">
    <location>
        <begin position="6"/>
        <end position="139"/>
    </location>
</feature>
<name>A0A645CNM1_9ZZZZ</name>